<dbReference type="GO" id="GO:0016020">
    <property type="term" value="C:membrane"/>
    <property type="evidence" value="ECO:0007669"/>
    <property type="project" value="UniProtKB-SubCell"/>
</dbReference>
<comment type="similarity">
    <text evidence="13">Belongs to the RING-type zinc finger family. ATL subfamily.</text>
</comment>
<comment type="pathway">
    <text evidence="3">Protein modification; protein ubiquitination.</text>
</comment>
<dbReference type="InterPro" id="IPR045899">
    <property type="entry name" value="ATL71-like"/>
</dbReference>
<keyword evidence="6 15" id="KW-0812">Transmembrane</keyword>
<proteinExistence type="inferred from homology"/>
<evidence type="ECO:0000313" key="18">
    <source>
        <dbReference type="Proteomes" id="UP000593562"/>
    </source>
</evidence>
<keyword evidence="7" id="KW-0479">Metal-binding</keyword>
<dbReference type="OrthoDB" id="8062037at2759"/>
<dbReference type="PANTHER" id="PTHR46719:SF18">
    <property type="entry name" value="FINGER PROTEIN ATL2I, PUTATIVE-RELATED"/>
    <property type="match status" value="1"/>
</dbReference>
<evidence type="ECO:0000256" key="6">
    <source>
        <dbReference type="ARBA" id="ARBA00022692"/>
    </source>
</evidence>
<evidence type="ECO:0000256" key="11">
    <source>
        <dbReference type="ARBA" id="ARBA00022989"/>
    </source>
</evidence>
<organism evidence="17 18">
    <name type="scientific">Tripterygium wilfordii</name>
    <name type="common">Thunder God vine</name>
    <dbReference type="NCBI Taxonomy" id="458696"/>
    <lineage>
        <taxon>Eukaryota</taxon>
        <taxon>Viridiplantae</taxon>
        <taxon>Streptophyta</taxon>
        <taxon>Embryophyta</taxon>
        <taxon>Tracheophyta</taxon>
        <taxon>Spermatophyta</taxon>
        <taxon>Magnoliopsida</taxon>
        <taxon>eudicotyledons</taxon>
        <taxon>Gunneridae</taxon>
        <taxon>Pentapetalae</taxon>
        <taxon>rosids</taxon>
        <taxon>fabids</taxon>
        <taxon>Celastrales</taxon>
        <taxon>Celastraceae</taxon>
        <taxon>Tripterygium</taxon>
    </lineage>
</organism>
<keyword evidence="12 15" id="KW-0472">Membrane</keyword>
<dbReference type="SUPFAM" id="SSF57850">
    <property type="entry name" value="RING/U-box"/>
    <property type="match status" value="1"/>
</dbReference>
<evidence type="ECO:0000256" key="13">
    <source>
        <dbReference type="ARBA" id="ARBA00024209"/>
    </source>
</evidence>
<dbReference type="PANTHER" id="PTHR46719">
    <property type="entry name" value="TRANSCRIPTION FACTOR C2H2 FAMILY-RELATED"/>
    <property type="match status" value="1"/>
</dbReference>
<keyword evidence="5" id="KW-0808">Transferase</keyword>
<evidence type="ECO:0000256" key="7">
    <source>
        <dbReference type="ARBA" id="ARBA00022723"/>
    </source>
</evidence>
<sequence length="172" mass="19287">MDNATDSGTDLSENRSSFALQFGVTLGVFTLIGIIIIASYFFYSRKHMPVDPSQHGSSVTDDQDSVIVELGLDEATINSYPKLLYSQAKIDKGDSIGRSCSICLADYKEGEMVRLMPECDHIFHLKCIDPWLRLHATCPVCRRSFPAPISTTSNEIICLRMQREFFNISVRP</sequence>
<evidence type="ECO:0000256" key="5">
    <source>
        <dbReference type="ARBA" id="ARBA00022679"/>
    </source>
</evidence>
<dbReference type="PROSITE" id="PS50089">
    <property type="entry name" value="ZF_RING_2"/>
    <property type="match status" value="1"/>
</dbReference>
<comment type="caution">
    <text evidence="17">The sequence shown here is derived from an EMBL/GenBank/DDBJ whole genome shotgun (WGS) entry which is preliminary data.</text>
</comment>
<dbReference type="EMBL" id="JAAARO010000021">
    <property type="protein sequence ID" value="KAF5729389.1"/>
    <property type="molecule type" value="Genomic_DNA"/>
</dbReference>
<dbReference type="CDD" id="cd16461">
    <property type="entry name" value="RING-H2_EL5-like"/>
    <property type="match status" value="1"/>
</dbReference>
<dbReference type="Proteomes" id="UP000593562">
    <property type="component" value="Unassembled WGS sequence"/>
</dbReference>
<evidence type="ECO:0000256" key="8">
    <source>
        <dbReference type="ARBA" id="ARBA00022771"/>
    </source>
</evidence>
<feature type="transmembrane region" description="Helical" evidence="15">
    <location>
        <begin position="20"/>
        <end position="43"/>
    </location>
</feature>
<keyword evidence="11 15" id="KW-1133">Transmembrane helix</keyword>
<keyword evidence="10" id="KW-0862">Zinc</keyword>
<evidence type="ECO:0000259" key="16">
    <source>
        <dbReference type="PROSITE" id="PS50089"/>
    </source>
</evidence>
<dbReference type="InterPro" id="IPR001841">
    <property type="entry name" value="Znf_RING"/>
</dbReference>
<dbReference type="Pfam" id="PF13639">
    <property type="entry name" value="zf-RING_2"/>
    <property type="match status" value="1"/>
</dbReference>
<dbReference type="InParanoid" id="A0A7J7C5G7"/>
<accession>A0A7J7C5G7</accession>
<keyword evidence="18" id="KW-1185">Reference proteome</keyword>
<evidence type="ECO:0000256" key="12">
    <source>
        <dbReference type="ARBA" id="ARBA00023136"/>
    </source>
</evidence>
<evidence type="ECO:0000256" key="15">
    <source>
        <dbReference type="SAM" id="Phobius"/>
    </source>
</evidence>
<evidence type="ECO:0000313" key="17">
    <source>
        <dbReference type="EMBL" id="KAF5729389.1"/>
    </source>
</evidence>
<evidence type="ECO:0000256" key="10">
    <source>
        <dbReference type="ARBA" id="ARBA00022833"/>
    </source>
</evidence>
<feature type="domain" description="RING-type" evidence="16">
    <location>
        <begin position="100"/>
        <end position="142"/>
    </location>
</feature>
<dbReference type="SMART" id="SM00184">
    <property type="entry name" value="RING"/>
    <property type="match status" value="1"/>
</dbReference>
<comment type="catalytic activity">
    <reaction evidence="1">
        <text>S-ubiquitinyl-[E2 ubiquitin-conjugating enzyme]-L-cysteine + [acceptor protein]-L-lysine = [E2 ubiquitin-conjugating enzyme]-L-cysteine + N(6)-ubiquitinyl-[acceptor protein]-L-lysine.</text>
        <dbReference type="EC" id="2.3.2.27"/>
    </reaction>
</comment>
<dbReference type="GO" id="GO:0008270">
    <property type="term" value="F:zinc ion binding"/>
    <property type="evidence" value="ECO:0007669"/>
    <property type="project" value="UniProtKB-KW"/>
</dbReference>
<keyword evidence="8 14" id="KW-0863">Zinc-finger</keyword>
<dbReference type="AlphaFoldDB" id="A0A7J7C5G7"/>
<dbReference type="Gene3D" id="3.30.40.10">
    <property type="entry name" value="Zinc/RING finger domain, C3HC4 (zinc finger)"/>
    <property type="match status" value="1"/>
</dbReference>
<evidence type="ECO:0000256" key="2">
    <source>
        <dbReference type="ARBA" id="ARBA00004167"/>
    </source>
</evidence>
<evidence type="ECO:0000256" key="14">
    <source>
        <dbReference type="PROSITE-ProRule" id="PRU00175"/>
    </source>
</evidence>
<dbReference type="FunFam" id="3.30.40.10:FF:000187">
    <property type="entry name" value="E3 ubiquitin-protein ligase ATL6"/>
    <property type="match status" value="1"/>
</dbReference>
<reference evidence="17 18" key="1">
    <citation type="journal article" date="2020" name="Nat. Commun.">
        <title>Genome of Tripterygium wilfordii and identification of cytochrome P450 involved in triptolide biosynthesis.</title>
        <authorList>
            <person name="Tu L."/>
            <person name="Su P."/>
            <person name="Zhang Z."/>
            <person name="Gao L."/>
            <person name="Wang J."/>
            <person name="Hu T."/>
            <person name="Zhou J."/>
            <person name="Zhang Y."/>
            <person name="Zhao Y."/>
            <person name="Liu Y."/>
            <person name="Song Y."/>
            <person name="Tong Y."/>
            <person name="Lu Y."/>
            <person name="Yang J."/>
            <person name="Xu C."/>
            <person name="Jia M."/>
            <person name="Peters R.J."/>
            <person name="Huang L."/>
            <person name="Gao W."/>
        </authorList>
    </citation>
    <scope>NUCLEOTIDE SEQUENCE [LARGE SCALE GENOMIC DNA]</scope>
    <source>
        <strain evidence="18">cv. XIE 37</strain>
        <tissue evidence="17">Leaf</tissue>
    </source>
</reference>
<gene>
    <name evidence="17" type="ORF">HS088_TW21G01554</name>
</gene>
<dbReference type="GO" id="GO:0061630">
    <property type="term" value="F:ubiquitin protein ligase activity"/>
    <property type="evidence" value="ECO:0007669"/>
    <property type="project" value="UniProtKB-EC"/>
</dbReference>
<keyword evidence="9" id="KW-0833">Ubl conjugation pathway</keyword>
<name>A0A7J7C5G7_TRIWF</name>
<dbReference type="EC" id="2.3.2.27" evidence="4"/>
<evidence type="ECO:0000256" key="4">
    <source>
        <dbReference type="ARBA" id="ARBA00012483"/>
    </source>
</evidence>
<dbReference type="InterPro" id="IPR013083">
    <property type="entry name" value="Znf_RING/FYVE/PHD"/>
</dbReference>
<evidence type="ECO:0000256" key="9">
    <source>
        <dbReference type="ARBA" id="ARBA00022786"/>
    </source>
</evidence>
<comment type="subcellular location">
    <subcellularLocation>
        <location evidence="2">Membrane</location>
        <topology evidence="2">Single-pass membrane protein</topology>
    </subcellularLocation>
</comment>
<protein>
    <recommendedName>
        <fullName evidence="4">RING-type E3 ubiquitin transferase</fullName>
        <ecNumber evidence="4">2.3.2.27</ecNumber>
    </recommendedName>
</protein>
<evidence type="ECO:0000256" key="1">
    <source>
        <dbReference type="ARBA" id="ARBA00000900"/>
    </source>
</evidence>
<evidence type="ECO:0000256" key="3">
    <source>
        <dbReference type="ARBA" id="ARBA00004906"/>
    </source>
</evidence>